<dbReference type="InterPro" id="IPR023828">
    <property type="entry name" value="Peptidase_S8_Ser-AS"/>
</dbReference>
<keyword evidence="4 5" id="KW-0720">Serine protease</keyword>
<evidence type="ECO:0000256" key="4">
    <source>
        <dbReference type="ARBA" id="ARBA00022825"/>
    </source>
</evidence>
<feature type="active site" description="Charge relay system" evidence="5">
    <location>
        <position position="199"/>
    </location>
</feature>
<dbReference type="InterPro" id="IPR015500">
    <property type="entry name" value="Peptidase_S8_subtilisin-rel"/>
</dbReference>
<dbReference type="PRINTS" id="PR00723">
    <property type="entry name" value="SUBTILISIN"/>
</dbReference>
<feature type="active site" description="Charge relay system" evidence="5">
    <location>
        <position position="415"/>
    </location>
</feature>
<evidence type="ECO:0000256" key="2">
    <source>
        <dbReference type="ARBA" id="ARBA00022670"/>
    </source>
</evidence>
<feature type="domain" description="Peptidase S8/S53" evidence="7">
    <location>
        <begin position="190"/>
        <end position="461"/>
    </location>
</feature>
<dbReference type="PROSITE" id="PS51892">
    <property type="entry name" value="SUBTILASE"/>
    <property type="match status" value="1"/>
</dbReference>
<feature type="active site" description="Charge relay system" evidence="5">
    <location>
        <position position="240"/>
    </location>
</feature>
<name>A0A7V4U0E5_CALAY</name>
<dbReference type="GO" id="GO:0006508">
    <property type="term" value="P:proteolysis"/>
    <property type="evidence" value="ECO:0007669"/>
    <property type="project" value="UniProtKB-KW"/>
</dbReference>
<accession>A0A7V4U0E5</accession>
<dbReference type="Proteomes" id="UP000885779">
    <property type="component" value="Unassembled WGS sequence"/>
</dbReference>
<dbReference type="PROSITE" id="PS00138">
    <property type="entry name" value="SUBTILASE_SER"/>
    <property type="match status" value="1"/>
</dbReference>
<comment type="similarity">
    <text evidence="1 5">Belongs to the peptidase S8 family.</text>
</comment>
<reference evidence="8" key="1">
    <citation type="journal article" date="2020" name="mSystems">
        <title>Genome- and Community-Level Interaction Insights into Carbon Utilization and Element Cycling Functions of Hydrothermarchaeota in Hydrothermal Sediment.</title>
        <authorList>
            <person name="Zhou Z."/>
            <person name="Liu Y."/>
            <person name="Xu W."/>
            <person name="Pan J."/>
            <person name="Luo Z.H."/>
            <person name="Li M."/>
        </authorList>
    </citation>
    <scope>NUCLEOTIDE SEQUENCE [LARGE SCALE GENOMIC DNA]</scope>
    <source>
        <strain evidence="8">HyVt-577</strain>
    </source>
</reference>
<proteinExistence type="inferred from homology"/>
<dbReference type="Pfam" id="PF00082">
    <property type="entry name" value="Peptidase_S8"/>
    <property type="match status" value="1"/>
</dbReference>
<dbReference type="SUPFAM" id="SSF52743">
    <property type="entry name" value="Subtilisin-like"/>
    <property type="match status" value="1"/>
</dbReference>
<sequence length="581" mass="64018">MKTPFIITTLVGIFFFLGQLSATETITVNGKPFVVNNEGKAIAWIFFTDKGPRQRLNKLTPEQMLTERSLRRRQKVAQDNRLTDFRDYPVYASYIRFLQPLVDRIRVRSRWLNAVSVETDPINLTVIQNLSFVKNVSPVRPTRKPKPQPERPAEQSDVPPKKTSALDYGNSIKQIQLINSDVLHDMGFYGQGVLICMLDDGFYRLYSHTVFDSLNIVATWDFINSDTTVDDNNYGGEGTHGTKTLSTIGGYAPGDLIGTAFKASFLLAKTEVDSSETQVEEDYWVAGIEWADSLGADIVSSSLGYIDWYTWEDMDGNTAVTTKAADIAVGKGMLVFNSAGNEYDNADHNTLIAPADGDSVMAVAATDEFGVRASFSSVGPSADGRIKPDIAAMGSGVVCASQYSDSEFTTSSGTSFSCPIAAGGAAQLLTAFPDSPPELIMEALRNTASHSQQPDKYYGWGVIDLEEAYNYLNNTSVLNGHISAQKTEGFYLYKNYPNPFNASTKIRFQLIQPGTVELVVYNVQGRRILNENLGLQPVGKQSDYILNMNAQASGVYYYDVFVRDARSGAVYQKTGKMVLLK</sequence>
<gene>
    <name evidence="8" type="ORF">ENK44_06445</name>
</gene>
<dbReference type="InterPro" id="IPR026444">
    <property type="entry name" value="Secre_tail"/>
</dbReference>
<dbReference type="PANTHER" id="PTHR43806:SF67">
    <property type="entry name" value="EGF-LIKE DOMAIN-CONTAINING PROTEIN"/>
    <property type="match status" value="1"/>
</dbReference>
<evidence type="ECO:0000259" key="7">
    <source>
        <dbReference type="Pfam" id="PF00082"/>
    </source>
</evidence>
<keyword evidence="3 5" id="KW-0378">Hydrolase</keyword>
<dbReference type="GO" id="GO:0004252">
    <property type="term" value="F:serine-type endopeptidase activity"/>
    <property type="evidence" value="ECO:0007669"/>
    <property type="project" value="UniProtKB-UniRule"/>
</dbReference>
<evidence type="ECO:0000313" key="8">
    <source>
        <dbReference type="EMBL" id="HGY55318.1"/>
    </source>
</evidence>
<keyword evidence="2 5" id="KW-0645">Protease</keyword>
<dbReference type="Gene3D" id="3.40.50.200">
    <property type="entry name" value="Peptidase S8/S53 domain"/>
    <property type="match status" value="1"/>
</dbReference>
<dbReference type="PANTHER" id="PTHR43806">
    <property type="entry name" value="PEPTIDASE S8"/>
    <property type="match status" value="1"/>
</dbReference>
<evidence type="ECO:0000256" key="5">
    <source>
        <dbReference type="PROSITE-ProRule" id="PRU01240"/>
    </source>
</evidence>
<evidence type="ECO:0000256" key="1">
    <source>
        <dbReference type="ARBA" id="ARBA00011073"/>
    </source>
</evidence>
<dbReference type="EMBL" id="DRQG01000061">
    <property type="protein sequence ID" value="HGY55318.1"/>
    <property type="molecule type" value="Genomic_DNA"/>
</dbReference>
<dbReference type="InterPro" id="IPR050131">
    <property type="entry name" value="Peptidase_S8_subtilisin-like"/>
</dbReference>
<dbReference type="InterPro" id="IPR036852">
    <property type="entry name" value="Peptidase_S8/S53_dom_sf"/>
</dbReference>
<dbReference type="InterPro" id="IPR000209">
    <property type="entry name" value="Peptidase_S8/S53_dom"/>
</dbReference>
<dbReference type="NCBIfam" id="TIGR04183">
    <property type="entry name" value="Por_Secre_tail"/>
    <property type="match status" value="1"/>
</dbReference>
<dbReference type="AlphaFoldDB" id="A0A7V4U0E5"/>
<protein>
    <submittedName>
        <fullName evidence="8">T9SS type A sorting domain-containing protein</fullName>
    </submittedName>
</protein>
<evidence type="ECO:0000256" key="3">
    <source>
        <dbReference type="ARBA" id="ARBA00022801"/>
    </source>
</evidence>
<organism evidence="8">
    <name type="scientific">Caldithrix abyssi</name>
    <dbReference type="NCBI Taxonomy" id="187145"/>
    <lineage>
        <taxon>Bacteria</taxon>
        <taxon>Pseudomonadati</taxon>
        <taxon>Calditrichota</taxon>
        <taxon>Calditrichia</taxon>
        <taxon>Calditrichales</taxon>
        <taxon>Calditrichaceae</taxon>
        <taxon>Caldithrix</taxon>
    </lineage>
</organism>
<evidence type="ECO:0000256" key="6">
    <source>
        <dbReference type="SAM" id="MobiDB-lite"/>
    </source>
</evidence>
<comment type="caution">
    <text evidence="8">The sequence shown here is derived from an EMBL/GenBank/DDBJ whole genome shotgun (WGS) entry which is preliminary data.</text>
</comment>
<feature type="region of interest" description="Disordered" evidence="6">
    <location>
        <begin position="138"/>
        <end position="165"/>
    </location>
</feature>